<dbReference type="SUPFAM" id="SSF53474">
    <property type="entry name" value="alpha/beta-Hydrolases"/>
    <property type="match status" value="1"/>
</dbReference>
<dbReference type="InterPro" id="IPR029058">
    <property type="entry name" value="AB_hydrolase_fold"/>
</dbReference>
<keyword evidence="4" id="KW-1185">Reference proteome</keyword>
<dbReference type="PANTHER" id="PTHR48081:SF8">
    <property type="entry name" value="ALPHA_BETA HYDROLASE FOLD-3 DOMAIN-CONTAINING PROTEIN-RELATED"/>
    <property type="match status" value="1"/>
</dbReference>
<evidence type="ECO:0000313" key="3">
    <source>
        <dbReference type="EMBL" id="GAA1379077.1"/>
    </source>
</evidence>
<dbReference type="EMBL" id="BAAAJK010000001">
    <property type="protein sequence ID" value="GAA1379077.1"/>
    <property type="molecule type" value="Genomic_DNA"/>
</dbReference>
<gene>
    <name evidence="3" type="ORF">GCM10009613_01180</name>
</gene>
<accession>A0ABN1XF45</accession>
<sequence length="303" mass="31755">MASNQSRALTEMYVHWLSRMAAAPDMDLDTMRDLFDGWGRVTGEPDAVRYADADAGGIPALWAIPDGAPDDRVLLYSHGGGYVGGSSHSHRKLAGHLAQAAGVRALVHDYRRAPENPHPGPVQDARAVYDWLRAEGFAPEHIATVGDSAGGALSIALPLQLRDSGAPLPGAIVALSPFLDLQATGATVETNAAHDALASKGMIEQMAAIFLGADGSPTDPLAAPLHADPSGLPPIYISTGGAEVLLDDSRRFAAKVEAAGGDVTLEVVPEMQHVFHFLAGRAPEADASVRGIGTWLRKQLDVS</sequence>
<comment type="caution">
    <text evidence="3">The sequence shown here is derived from an EMBL/GenBank/DDBJ whole genome shotgun (WGS) entry which is preliminary data.</text>
</comment>
<dbReference type="Gene3D" id="3.40.50.1820">
    <property type="entry name" value="alpha/beta hydrolase"/>
    <property type="match status" value="1"/>
</dbReference>
<evidence type="ECO:0000256" key="1">
    <source>
        <dbReference type="ARBA" id="ARBA00022801"/>
    </source>
</evidence>
<reference evidence="3 4" key="1">
    <citation type="journal article" date="2019" name="Int. J. Syst. Evol. Microbiol.">
        <title>The Global Catalogue of Microorganisms (GCM) 10K type strain sequencing project: providing services to taxonomists for standard genome sequencing and annotation.</title>
        <authorList>
            <consortium name="The Broad Institute Genomics Platform"/>
            <consortium name="The Broad Institute Genome Sequencing Center for Infectious Disease"/>
            <person name="Wu L."/>
            <person name="Ma J."/>
        </authorList>
    </citation>
    <scope>NUCLEOTIDE SEQUENCE [LARGE SCALE GENOMIC DNA]</scope>
    <source>
        <strain evidence="3 4">JCM 11896</strain>
    </source>
</reference>
<name>A0ABN1XF45_9PSEU</name>
<organism evidence="3 4">
    <name type="scientific">Pseudonocardia kongjuensis</name>
    <dbReference type="NCBI Taxonomy" id="102227"/>
    <lineage>
        <taxon>Bacteria</taxon>
        <taxon>Bacillati</taxon>
        <taxon>Actinomycetota</taxon>
        <taxon>Actinomycetes</taxon>
        <taxon>Pseudonocardiales</taxon>
        <taxon>Pseudonocardiaceae</taxon>
        <taxon>Pseudonocardia</taxon>
    </lineage>
</organism>
<evidence type="ECO:0000259" key="2">
    <source>
        <dbReference type="Pfam" id="PF07859"/>
    </source>
</evidence>
<dbReference type="InterPro" id="IPR013094">
    <property type="entry name" value="AB_hydrolase_3"/>
</dbReference>
<proteinExistence type="predicted"/>
<feature type="domain" description="Alpha/beta hydrolase fold-3" evidence="2">
    <location>
        <begin position="74"/>
        <end position="276"/>
    </location>
</feature>
<dbReference type="InterPro" id="IPR050300">
    <property type="entry name" value="GDXG_lipolytic_enzyme"/>
</dbReference>
<dbReference type="GO" id="GO:0016787">
    <property type="term" value="F:hydrolase activity"/>
    <property type="evidence" value="ECO:0007669"/>
    <property type="project" value="UniProtKB-KW"/>
</dbReference>
<evidence type="ECO:0000313" key="4">
    <source>
        <dbReference type="Proteomes" id="UP001501414"/>
    </source>
</evidence>
<keyword evidence="1 3" id="KW-0378">Hydrolase</keyword>
<dbReference type="Pfam" id="PF07859">
    <property type="entry name" value="Abhydrolase_3"/>
    <property type="match status" value="1"/>
</dbReference>
<dbReference type="Proteomes" id="UP001501414">
    <property type="component" value="Unassembled WGS sequence"/>
</dbReference>
<dbReference type="PANTHER" id="PTHR48081">
    <property type="entry name" value="AB HYDROLASE SUPERFAMILY PROTEIN C4A8.06C"/>
    <property type="match status" value="1"/>
</dbReference>
<dbReference type="RefSeq" id="WP_344017506.1">
    <property type="nucleotide sequence ID" value="NZ_BAAAJK010000001.1"/>
</dbReference>
<protein>
    <submittedName>
        <fullName evidence="3">Alpha/beta hydrolase</fullName>
    </submittedName>
</protein>